<feature type="signal peptide" evidence="2">
    <location>
        <begin position="1"/>
        <end position="30"/>
    </location>
</feature>
<comment type="caution">
    <text evidence="3">The sequence shown here is derived from an EMBL/GenBank/DDBJ whole genome shotgun (WGS) entry which is preliminary data.</text>
</comment>
<feature type="chain" id="PRO_5019505921" description="DUF3344 domain-containing protein" evidence="2">
    <location>
        <begin position="31"/>
        <end position="344"/>
    </location>
</feature>
<name>A0A401R151_STRNR</name>
<dbReference type="RefSeq" id="WP_016578450.1">
    <property type="nucleotide sequence ID" value="NZ_BHXC01000006.1"/>
</dbReference>
<organism evidence="3 4">
    <name type="scientific">Streptomyces noursei</name>
    <name type="common">Streptomyces albulus</name>
    <dbReference type="NCBI Taxonomy" id="1971"/>
    <lineage>
        <taxon>Bacteria</taxon>
        <taxon>Bacillati</taxon>
        <taxon>Actinomycetota</taxon>
        <taxon>Actinomycetes</taxon>
        <taxon>Kitasatosporales</taxon>
        <taxon>Streptomycetaceae</taxon>
        <taxon>Streptomyces</taxon>
    </lineage>
</organism>
<reference evidence="3 4" key="1">
    <citation type="journal article" date="2019" name="Microbiol. Resour. Announc.">
        <title>Draft Genome Sequence of the Most Traditional epsilon-Poly-l-Lysine Producer, Streptomyces albulus NBRC14147.</title>
        <authorList>
            <person name="Yamanaka K."/>
            <person name="Hamano Y."/>
        </authorList>
    </citation>
    <scope>NUCLEOTIDE SEQUENCE [LARGE SCALE GENOMIC DNA]</scope>
    <source>
        <strain evidence="3 4">NBRC 14147</strain>
    </source>
</reference>
<evidence type="ECO:0000256" key="2">
    <source>
        <dbReference type="SAM" id="SignalP"/>
    </source>
</evidence>
<sequence>MPKSLDRTGRGAVGALAALVLSAALTSATAAAPRGPGESARIPFAERFHTTGHGGIARITQTVAACRPAARGPAAAAGPSCSAPRRTDRARLRLPAGSRVRYARLYWGGDLRGGGPAAARDAGQVLLAGPRGRYEAVRAEGPLGRRSTRRTDDYQASADVTPLVRQGGAGPYAVARPAPGHRRARGTGRAGWALVVAYENPREPLRRLALWDGFEPLGGRRRAFAVELAGLHLPARAHGRVGVVDYHGTRQHRRTLSAQAGRITPVALHDSVDQPNGTKNSAGRNSGRRASGASVNRSDRGFASEVLDLTPALRSGGDRLTFRFTTRKAGYLLGALFVQADLRR</sequence>
<dbReference type="AlphaFoldDB" id="A0A401R151"/>
<protein>
    <recommendedName>
        <fullName evidence="5">DUF3344 domain-containing protein</fullName>
    </recommendedName>
</protein>
<proteinExistence type="predicted"/>
<evidence type="ECO:0000313" key="4">
    <source>
        <dbReference type="Proteomes" id="UP000288351"/>
    </source>
</evidence>
<accession>A0A401R151</accession>
<dbReference type="Proteomes" id="UP000288351">
    <property type="component" value="Unassembled WGS sequence"/>
</dbReference>
<evidence type="ECO:0008006" key="5">
    <source>
        <dbReference type="Google" id="ProtNLM"/>
    </source>
</evidence>
<gene>
    <name evidence="3" type="ORF">SALB_04076</name>
</gene>
<evidence type="ECO:0000313" key="3">
    <source>
        <dbReference type="EMBL" id="GCB91351.1"/>
    </source>
</evidence>
<evidence type="ECO:0000256" key="1">
    <source>
        <dbReference type="SAM" id="MobiDB-lite"/>
    </source>
</evidence>
<feature type="compositionally biased region" description="Polar residues" evidence="1">
    <location>
        <begin position="273"/>
        <end position="284"/>
    </location>
</feature>
<dbReference type="EMBL" id="BHXC01000006">
    <property type="protein sequence ID" value="GCB91351.1"/>
    <property type="molecule type" value="Genomic_DNA"/>
</dbReference>
<feature type="region of interest" description="Disordered" evidence="1">
    <location>
        <begin position="255"/>
        <end position="296"/>
    </location>
</feature>
<keyword evidence="2" id="KW-0732">Signal</keyword>